<accession>A0A5C5UXC3</accession>
<gene>
    <name evidence="1" type="ORF">KOR34_48410</name>
</gene>
<keyword evidence="2" id="KW-1185">Reference proteome</keyword>
<evidence type="ECO:0000313" key="1">
    <source>
        <dbReference type="EMBL" id="TWT30283.1"/>
    </source>
</evidence>
<sequence>MHAVELRNHAIRAAAGLGIEVREDWFDGRGGGLCQLRGRQQLYLDLAQTTDEQLGVLLDALRGQPGIESVDLPDELRQRLAV</sequence>
<proteinExistence type="predicted"/>
<protein>
    <submittedName>
        <fullName evidence="1">Uncharacterized protein</fullName>
    </submittedName>
</protein>
<evidence type="ECO:0000313" key="2">
    <source>
        <dbReference type="Proteomes" id="UP000316714"/>
    </source>
</evidence>
<reference evidence="1 2" key="1">
    <citation type="submission" date="2019-02" db="EMBL/GenBank/DDBJ databases">
        <title>Deep-cultivation of Planctomycetes and their phenomic and genomic characterization uncovers novel biology.</title>
        <authorList>
            <person name="Wiegand S."/>
            <person name="Jogler M."/>
            <person name="Boedeker C."/>
            <person name="Pinto D."/>
            <person name="Vollmers J."/>
            <person name="Rivas-Marin E."/>
            <person name="Kohn T."/>
            <person name="Peeters S.H."/>
            <person name="Heuer A."/>
            <person name="Rast P."/>
            <person name="Oberbeckmann S."/>
            <person name="Bunk B."/>
            <person name="Jeske O."/>
            <person name="Meyerdierks A."/>
            <person name="Storesund J.E."/>
            <person name="Kallscheuer N."/>
            <person name="Luecker S."/>
            <person name="Lage O.M."/>
            <person name="Pohl T."/>
            <person name="Merkel B.J."/>
            <person name="Hornburger P."/>
            <person name="Mueller R.-W."/>
            <person name="Bruemmer F."/>
            <person name="Labrenz M."/>
            <person name="Spormann A.M."/>
            <person name="Op Den Camp H."/>
            <person name="Overmann J."/>
            <person name="Amann R."/>
            <person name="Jetten M.S.M."/>
            <person name="Mascher T."/>
            <person name="Medema M.H."/>
            <person name="Devos D.P."/>
            <person name="Kaster A.-K."/>
            <person name="Ovreas L."/>
            <person name="Rohde M."/>
            <person name="Galperin M.Y."/>
            <person name="Jogler C."/>
        </authorList>
    </citation>
    <scope>NUCLEOTIDE SEQUENCE [LARGE SCALE GENOMIC DNA]</scope>
    <source>
        <strain evidence="1 2">KOR34</strain>
    </source>
</reference>
<dbReference type="AlphaFoldDB" id="A0A5C5UXC3"/>
<organism evidence="1 2">
    <name type="scientific">Posidoniimonas corsicana</name>
    <dbReference type="NCBI Taxonomy" id="1938618"/>
    <lineage>
        <taxon>Bacteria</taxon>
        <taxon>Pseudomonadati</taxon>
        <taxon>Planctomycetota</taxon>
        <taxon>Planctomycetia</taxon>
        <taxon>Pirellulales</taxon>
        <taxon>Lacipirellulaceae</taxon>
        <taxon>Posidoniimonas</taxon>
    </lineage>
</organism>
<dbReference type="Proteomes" id="UP000316714">
    <property type="component" value="Unassembled WGS sequence"/>
</dbReference>
<name>A0A5C5UXC3_9BACT</name>
<dbReference type="EMBL" id="SIHJ01000005">
    <property type="protein sequence ID" value="TWT30283.1"/>
    <property type="molecule type" value="Genomic_DNA"/>
</dbReference>
<dbReference type="RefSeq" id="WP_146568644.1">
    <property type="nucleotide sequence ID" value="NZ_SIHJ01000005.1"/>
</dbReference>
<comment type="caution">
    <text evidence="1">The sequence shown here is derived from an EMBL/GenBank/DDBJ whole genome shotgun (WGS) entry which is preliminary data.</text>
</comment>